<gene>
    <name evidence="7" type="ORF">Cni_G21604</name>
</gene>
<feature type="transmembrane region" description="Helical" evidence="6">
    <location>
        <begin position="52"/>
        <end position="73"/>
    </location>
</feature>
<comment type="similarity">
    <text evidence="1">Belongs to the bHLH protein family.</text>
</comment>
<protein>
    <submittedName>
        <fullName evidence="7">Uncharacterized protein</fullName>
    </submittedName>
</protein>
<keyword evidence="2" id="KW-0805">Transcription regulation</keyword>
<evidence type="ECO:0000256" key="5">
    <source>
        <dbReference type="SAM" id="MobiDB-lite"/>
    </source>
</evidence>
<dbReference type="SUPFAM" id="SSF47459">
    <property type="entry name" value="HLH, helix-loop-helix DNA-binding domain"/>
    <property type="match status" value="1"/>
</dbReference>
<keyword evidence="3" id="KW-0238">DNA-binding</keyword>
<dbReference type="InterPro" id="IPR044283">
    <property type="entry name" value="FAMA/SPEECHLESS/MUTE-like"/>
</dbReference>
<dbReference type="PANTHER" id="PTHR46684">
    <property type="entry name" value="TRANSCRIPTION FACTOR FAMA"/>
    <property type="match status" value="1"/>
</dbReference>
<dbReference type="EMBL" id="CP136896">
    <property type="protein sequence ID" value="WOL12836.1"/>
    <property type="molecule type" value="Genomic_DNA"/>
</dbReference>
<evidence type="ECO:0000256" key="6">
    <source>
        <dbReference type="SAM" id="Phobius"/>
    </source>
</evidence>
<evidence type="ECO:0000313" key="7">
    <source>
        <dbReference type="EMBL" id="WOL12836.1"/>
    </source>
</evidence>
<organism evidence="7 8">
    <name type="scientific">Canna indica</name>
    <name type="common">Indian-shot</name>
    <dbReference type="NCBI Taxonomy" id="4628"/>
    <lineage>
        <taxon>Eukaryota</taxon>
        <taxon>Viridiplantae</taxon>
        <taxon>Streptophyta</taxon>
        <taxon>Embryophyta</taxon>
        <taxon>Tracheophyta</taxon>
        <taxon>Spermatophyta</taxon>
        <taxon>Magnoliopsida</taxon>
        <taxon>Liliopsida</taxon>
        <taxon>Zingiberales</taxon>
        <taxon>Cannaceae</taxon>
        <taxon>Canna</taxon>
    </lineage>
</organism>
<sequence length="155" mass="17299">MRTRKNEEDQNQMMSHIAVECNRHRQMNEHLDDLRSFMPGSYIHRVWPRSGLVPYLCTVIKLYLIGAGATSPITRSSKESATATICILQGSLQALIIMLEAAAATAIMLWIPLPFPNSSASPRTVGARPPSANSVPRSTPDLDRGNYHANWRKKE</sequence>
<keyword evidence="8" id="KW-1185">Reference proteome</keyword>
<feature type="transmembrane region" description="Helical" evidence="6">
    <location>
        <begin position="94"/>
        <end position="113"/>
    </location>
</feature>
<accession>A0AAQ3KV87</accession>
<evidence type="ECO:0000256" key="1">
    <source>
        <dbReference type="ARBA" id="ARBA00005510"/>
    </source>
</evidence>
<proteinExistence type="inferred from homology"/>
<dbReference type="AlphaFoldDB" id="A0AAQ3KV87"/>
<dbReference type="GO" id="GO:0010052">
    <property type="term" value="P:guard cell differentiation"/>
    <property type="evidence" value="ECO:0007669"/>
    <property type="project" value="InterPro"/>
</dbReference>
<dbReference type="GO" id="GO:0003677">
    <property type="term" value="F:DNA binding"/>
    <property type="evidence" value="ECO:0007669"/>
    <property type="project" value="UniProtKB-KW"/>
</dbReference>
<evidence type="ECO:0000313" key="8">
    <source>
        <dbReference type="Proteomes" id="UP001327560"/>
    </source>
</evidence>
<keyword evidence="6" id="KW-0812">Transmembrane</keyword>
<dbReference type="InterPro" id="IPR036638">
    <property type="entry name" value="HLH_DNA-bd_sf"/>
</dbReference>
<dbReference type="Proteomes" id="UP001327560">
    <property type="component" value="Chromosome 7"/>
</dbReference>
<keyword evidence="6" id="KW-0472">Membrane</keyword>
<evidence type="ECO:0000256" key="3">
    <source>
        <dbReference type="ARBA" id="ARBA00023125"/>
    </source>
</evidence>
<feature type="region of interest" description="Disordered" evidence="5">
    <location>
        <begin position="121"/>
        <end position="155"/>
    </location>
</feature>
<dbReference type="GO" id="GO:0003700">
    <property type="term" value="F:DNA-binding transcription factor activity"/>
    <property type="evidence" value="ECO:0007669"/>
    <property type="project" value="InterPro"/>
</dbReference>
<dbReference type="PANTHER" id="PTHR46684:SF6">
    <property type="entry name" value="TRANSCRIPTION FACTOR FAMA"/>
    <property type="match status" value="1"/>
</dbReference>
<reference evidence="7 8" key="1">
    <citation type="submission" date="2023-10" db="EMBL/GenBank/DDBJ databases">
        <title>Chromosome-scale genome assembly provides insights into flower coloration mechanisms of Canna indica.</title>
        <authorList>
            <person name="Li C."/>
        </authorList>
    </citation>
    <scope>NUCLEOTIDE SEQUENCE [LARGE SCALE GENOMIC DNA]</scope>
    <source>
        <tissue evidence="7">Flower</tissue>
    </source>
</reference>
<evidence type="ECO:0000256" key="4">
    <source>
        <dbReference type="ARBA" id="ARBA00023163"/>
    </source>
</evidence>
<dbReference type="GO" id="GO:0046983">
    <property type="term" value="F:protein dimerization activity"/>
    <property type="evidence" value="ECO:0007669"/>
    <property type="project" value="InterPro"/>
</dbReference>
<evidence type="ECO:0000256" key="2">
    <source>
        <dbReference type="ARBA" id="ARBA00023015"/>
    </source>
</evidence>
<keyword evidence="4" id="KW-0804">Transcription</keyword>
<keyword evidence="6" id="KW-1133">Transmembrane helix</keyword>
<name>A0AAQ3KV87_9LILI</name>